<evidence type="ECO:0000313" key="5">
    <source>
        <dbReference type="Proteomes" id="UP000630135"/>
    </source>
</evidence>
<reference evidence="5" key="3">
    <citation type="journal article" date="2019" name="Int. J. Syst. Evol. Microbiol.">
        <title>The Global Catalogue of Microorganisms (GCM) 10K type strain sequencing project: providing services to taxonomists for standard genome sequencing and annotation.</title>
        <authorList>
            <consortium name="The Broad Institute Genomics Platform"/>
            <consortium name="The Broad Institute Genome Sequencing Center for Infectious Disease"/>
            <person name="Wu L."/>
            <person name="Ma J."/>
        </authorList>
    </citation>
    <scope>NUCLEOTIDE SEQUENCE [LARGE SCALE GENOMIC DNA]</scope>
    <source>
        <strain evidence="5">CGMCC 1.8884</strain>
    </source>
</reference>
<reference evidence="3" key="4">
    <citation type="submission" date="2023-08" db="EMBL/GenBank/DDBJ databases">
        <authorList>
            <person name="Sun Q."/>
            <person name="Zhou Y."/>
        </authorList>
    </citation>
    <scope>NUCLEOTIDE SEQUENCE</scope>
    <source>
        <strain evidence="4">CGMCC 1.8884</strain>
        <strain evidence="3">CGMCC 1.8885</strain>
    </source>
</reference>
<reference evidence="3" key="2">
    <citation type="journal article" date="2014" name="Int. J. Syst. Evol. Microbiol.">
        <title>Complete genome sequence of Corynebacterium casei LMG S-19264T (=DSM 44701T), isolated from a smear-ripened cheese.</title>
        <authorList>
            <consortium name="US DOE Joint Genome Institute (JGI-PGF)"/>
            <person name="Walter F."/>
            <person name="Albersmeier A."/>
            <person name="Kalinowski J."/>
            <person name="Ruckert C."/>
        </authorList>
    </citation>
    <scope>NUCLEOTIDE SEQUENCE</scope>
    <source>
        <strain evidence="3">CGMCC 1.8885</strain>
    </source>
</reference>
<dbReference type="Pfam" id="PF21347">
    <property type="entry name" value="DUF3108_like"/>
    <property type="match status" value="1"/>
</dbReference>
<dbReference type="EMBL" id="BMMA01000029">
    <property type="protein sequence ID" value="GGI89731.1"/>
    <property type="molecule type" value="Genomic_DNA"/>
</dbReference>
<keyword evidence="1" id="KW-0732">Signal</keyword>
<feature type="signal peptide" evidence="1">
    <location>
        <begin position="1"/>
        <end position="39"/>
    </location>
</feature>
<dbReference type="Proteomes" id="UP000652720">
    <property type="component" value="Unassembled WGS sequence"/>
</dbReference>
<evidence type="ECO:0000313" key="4">
    <source>
        <dbReference type="EMBL" id="GGP30616.1"/>
    </source>
</evidence>
<dbReference type="AlphaFoldDB" id="A0AAV4K6E5"/>
<accession>A0AAV4K6E5</accession>
<evidence type="ECO:0000259" key="2">
    <source>
        <dbReference type="Pfam" id="PF21347"/>
    </source>
</evidence>
<organism evidence="3 6">
    <name type="scientific">Deinococcus wulumuqiensis</name>
    <dbReference type="NCBI Taxonomy" id="980427"/>
    <lineage>
        <taxon>Bacteria</taxon>
        <taxon>Thermotogati</taxon>
        <taxon>Deinococcota</taxon>
        <taxon>Deinococci</taxon>
        <taxon>Deinococcales</taxon>
        <taxon>Deinococcaceae</taxon>
        <taxon>Deinococcus</taxon>
    </lineage>
</organism>
<dbReference type="EMBL" id="BMLZ01000032">
    <property type="protein sequence ID" value="GGP30616.1"/>
    <property type="molecule type" value="Genomic_DNA"/>
</dbReference>
<reference evidence="4" key="1">
    <citation type="journal article" date="2014" name="Int. J. Syst. Evol. Microbiol.">
        <title>Complete genome of a new Firmicutes species belonging to the dominant human colonic microbiota ('Ruminococcus bicirculans') reveals two chromosomes and a selective capacity to utilize plant glucans.</title>
        <authorList>
            <consortium name="NISC Comparative Sequencing Program"/>
            <person name="Wegmann U."/>
            <person name="Louis P."/>
            <person name="Goesmann A."/>
            <person name="Henrissat B."/>
            <person name="Duncan S.H."/>
            <person name="Flint H.J."/>
        </authorList>
    </citation>
    <scope>NUCLEOTIDE SEQUENCE</scope>
    <source>
        <strain evidence="4">CGMCC 1.8884</strain>
    </source>
</reference>
<dbReference type="Gene3D" id="2.40.360.20">
    <property type="match status" value="1"/>
</dbReference>
<evidence type="ECO:0000256" key="1">
    <source>
        <dbReference type="SAM" id="SignalP"/>
    </source>
</evidence>
<evidence type="ECO:0000313" key="3">
    <source>
        <dbReference type="EMBL" id="GGI89731.1"/>
    </source>
</evidence>
<protein>
    <recommendedName>
        <fullName evidence="2">DUF3108 domain-containing protein</fullName>
    </recommendedName>
</protein>
<name>A0AAV4K6E5_9DEIO</name>
<proteinExistence type="predicted"/>
<comment type="caution">
    <text evidence="3">The sequence shown here is derived from an EMBL/GenBank/DDBJ whole genome shotgun (WGS) entry which is preliminary data.</text>
</comment>
<sequence length="223" mass="23495">MFCQEETLMLTLKGTPLSRPAALLGTAVAGLLALSSAQAACSSPYNPVKEGLSRTYQTAVNGKTMSYTETVVKVTPSSYTYTNSIMPGASSTVKCTSKGIVNVASMSGTGMQVKEVRGVSYPPNLKVGSTWTSGVTMQGNVQGQSVRTVMDTTSKVVGREKVKVKAGTFDALKVQIVMHSTMTMNGKQQKQPTVTSTAWLAEGVGMVKTTAAGTNVELVEYTK</sequence>
<feature type="chain" id="PRO_5043439153" description="DUF3108 domain-containing protein" evidence="1">
    <location>
        <begin position="40"/>
        <end position="223"/>
    </location>
</feature>
<keyword evidence="5" id="KW-1185">Reference proteome</keyword>
<feature type="domain" description="DUF3108" evidence="2">
    <location>
        <begin position="100"/>
        <end position="222"/>
    </location>
</feature>
<evidence type="ECO:0000313" key="6">
    <source>
        <dbReference type="Proteomes" id="UP000652720"/>
    </source>
</evidence>
<dbReference type="InterPro" id="IPR049279">
    <property type="entry name" value="DUF3108-like"/>
</dbReference>
<dbReference type="Proteomes" id="UP000630135">
    <property type="component" value="Unassembled WGS sequence"/>
</dbReference>
<gene>
    <name evidence="4" type="ORF">GCM10008021_22670</name>
    <name evidence="3" type="ORF">GCM10010914_25070</name>
</gene>